<keyword evidence="3" id="KW-0560">Oxidoreductase</keyword>
<dbReference type="GO" id="GO:0016491">
    <property type="term" value="F:oxidoreductase activity"/>
    <property type="evidence" value="ECO:0007669"/>
    <property type="project" value="UniProtKB-KW"/>
</dbReference>
<evidence type="ECO:0000256" key="3">
    <source>
        <dbReference type="ARBA" id="ARBA00023002"/>
    </source>
</evidence>
<keyword evidence="5" id="KW-1185">Reference proteome</keyword>
<dbReference type="GeneID" id="59345062"/>
<dbReference type="PANTHER" id="PTHR24320:SF282">
    <property type="entry name" value="WW DOMAIN-CONTAINING OXIDOREDUCTASE"/>
    <property type="match status" value="1"/>
</dbReference>
<reference evidence="4" key="1">
    <citation type="submission" date="2020-05" db="EMBL/GenBank/DDBJ databases">
        <title>Mycena genomes resolve the evolution of fungal bioluminescence.</title>
        <authorList>
            <person name="Tsai I.J."/>
        </authorList>
    </citation>
    <scope>NUCLEOTIDE SEQUENCE</scope>
    <source>
        <strain evidence="4">171206Taipei</strain>
    </source>
</reference>
<evidence type="ECO:0000313" key="5">
    <source>
        <dbReference type="Proteomes" id="UP000636479"/>
    </source>
</evidence>
<dbReference type="OrthoDB" id="191139at2759"/>
<dbReference type="Gene3D" id="3.40.50.720">
    <property type="entry name" value="NAD(P)-binding Rossmann-like Domain"/>
    <property type="match status" value="1"/>
</dbReference>
<comment type="caution">
    <text evidence="4">The sequence shown here is derived from an EMBL/GenBank/DDBJ whole genome shotgun (WGS) entry which is preliminary data.</text>
</comment>
<evidence type="ECO:0000256" key="2">
    <source>
        <dbReference type="ARBA" id="ARBA00022857"/>
    </source>
</evidence>
<dbReference type="RefSeq" id="XP_037220467.1">
    <property type="nucleotide sequence ID" value="XM_037362546.1"/>
</dbReference>
<organism evidence="4 5">
    <name type="scientific">Mycena indigotica</name>
    <dbReference type="NCBI Taxonomy" id="2126181"/>
    <lineage>
        <taxon>Eukaryota</taxon>
        <taxon>Fungi</taxon>
        <taxon>Dikarya</taxon>
        <taxon>Basidiomycota</taxon>
        <taxon>Agaricomycotina</taxon>
        <taxon>Agaricomycetes</taxon>
        <taxon>Agaricomycetidae</taxon>
        <taxon>Agaricales</taxon>
        <taxon>Marasmiineae</taxon>
        <taxon>Mycenaceae</taxon>
        <taxon>Mycena</taxon>
    </lineage>
</organism>
<evidence type="ECO:0000256" key="1">
    <source>
        <dbReference type="ARBA" id="ARBA00006484"/>
    </source>
</evidence>
<dbReference type="PRINTS" id="PR00081">
    <property type="entry name" value="GDHRDH"/>
</dbReference>
<dbReference type="EMBL" id="JACAZF010000005">
    <property type="protein sequence ID" value="KAF7303495.1"/>
    <property type="molecule type" value="Genomic_DNA"/>
</dbReference>
<dbReference type="PANTHER" id="PTHR24320">
    <property type="entry name" value="RETINOL DEHYDROGENASE"/>
    <property type="match status" value="1"/>
</dbReference>
<gene>
    <name evidence="4" type="ORF">MIND_00578500</name>
</gene>
<dbReference type="Pfam" id="PF00106">
    <property type="entry name" value="adh_short"/>
    <property type="match status" value="1"/>
</dbReference>
<proteinExistence type="inferred from homology"/>
<accession>A0A8H6SR31</accession>
<name>A0A8H6SR31_9AGAR</name>
<comment type="similarity">
    <text evidence="1">Belongs to the short-chain dehydrogenases/reductases (SDR) family.</text>
</comment>
<dbReference type="InterPro" id="IPR036291">
    <property type="entry name" value="NAD(P)-bd_dom_sf"/>
</dbReference>
<keyword evidence="2" id="KW-0521">NADP</keyword>
<evidence type="ECO:0000313" key="4">
    <source>
        <dbReference type="EMBL" id="KAF7303495.1"/>
    </source>
</evidence>
<sequence length="317" mass="34632">MGAVLTRISPPSFKPERDIPDQTGKVIIVTGGNTGIGYETVKQLLLKNATVYLAARSAEKAAAAIARLKTETNGREAVFLELDLADLPSVKKSAQTFLAREEKLHVLINNAGVMNCPTDMLTNQGYDMQFGTNVIGHYLFTTLLLPALRKAATDTVPARAIHVSSAGHMLAPGRGIEFASITGSKERDRWVKAKGGFLAPWWLYGQSKLGNIYLANYFAKTYPDVLVSCSLHPGVIRSELQRHSAGWMQVIGNGIFYPTPLGALTQLWGATIATPAQVTGQYLVPWGRVATPDKRARDVKMEDEMIVFVKDAVKEYI</sequence>
<protein>
    <submittedName>
        <fullName evidence="4">Short-chain dehydrogenase/reductase family protein</fullName>
    </submittedName>
</protein>
<dbReference type="Proteomes" id="UP000636479">
    <property type="component" value="Unassembled WGS sequence"/>
</dbReference>
<dbReference type="AlphaFoldDB" id="A0A8H6SR31"/>
<dbReference type="InterPro" id="IPR002347">
    <property type="entry name" value="SDR_fam"/>
</dbReference>
<dbReference type="SUPFAM" id="SSF51735">
    <property type="entry name" value="NAD(P)-binding Rossmann-fold domains"/>
    <property type="match status" value="1"/>
</dbReference>